<protein>
    <submittedName>
        <fullName evidence="2">Uncharacterized protein</fullName>
    </submittedName>
</protein>
<dbReference type="AlphaFoldDB" id="A0A7J6XXK9"/>
<name>A0A7J6XXK9_TRYCR</name>
<sequence>MLTRPTAKGLPAREINTQTKKNTAAGCGCVCGAAGVCPPWPQRKQNKRERNVCSAPQALVARPHVTAPSARRSSRPLLMRAAGEAHRAVVMSVSVGVRVEQLGGKHTAPLTGRVQKKQLKEGRVEKKKPSILIAPKSKKRDGRLEKNMHKKLKKKKHENFPLRRVIHYQGCVRRWWGRTEVFHAEATHTSRSGNPPQSKQKEQRQQSASANSAPITMCPAVTSGTDTRCSCRQCFQTCQLWNRNFVCVEDADLIVIQRAVVQQDIRRGHRHVFFAPCAASIPSNVEVGDSFRIRVFQFT</sequence>
<dbReference type="EMBL" id="JABDHM010000079">
    <property type="protein sequence ID" value="KAF5219053.1"/>
    <property type="molecule type" value="Genomic_DNA"/>
</dbReference>
<evidence type="ECO:0000313" key="3">
    <source>
        <dbReference type="Proteomes" id="UP000583944"/>
    </source>
</evidence>
<organism evidence="2 3">
    <name type="scientific">Trypanosoma cruzi</name>
    <dbReference type="NCBI Taxonomy" id="5693"/>
    <lineage>
        <taxon>Eukaryota</taxon>
        <taxon>Discoba</taxon>
        <taxon>Euglenozoa</taxon>
        <taxon>Kinetoplastea</taxon>
        <taxon>Metakinetoplastina</taxon>
        <taxon>Trypanosomatida</taxon>
        <taxon>Trypanosomatidae</taxon>
        <taxon>Trypanosoma</taxon>
        <taxon>Schizotrypanum</taxon>
    </lineage>
</organism>
<dbReference type="Proteomes" id="UP000583944">
    <property type="component" value="Unassembled WGS sequence"/>
</dbReference>
<feature type="region of interest" description="Disordered" evidence="1">
    <location>
        <begin position="187"/>
        <end position="212"/>
    </location>
</feature>
<evidence type="ECO:0000256" key="1">
    <source>
        <dbReference type="SAM" id="MobiDB-lite"/>
    </source>
</evidence>
<gene>
    <name evidence="2" type="ORF">ECC02_007984</name>
</gene>
<reference evidence="2 3" key="1">
    <citation type="journal article" date="2019" name="Genome Biol. Evol.">
        <title>Nanopore Sequencing Significantly Improves Genome Assembly of the Protozoan Parasite Trypanosoma cruzi.</title>
        <authorList>
            <person name="Diaz-Viraque F."/>
            <person name="Pita S."/>
            <person name="Greif G."/>
            <person name="de Souza R.C.M."/>
            <person name="Iraola G."/>
            <person name="Robello C."/>
        </authorList>
    </citation>
    <scope>NUCLEOTIDE SEQUENCE [LARGE SCALE GENOMIC DNA]</scope>
    <source>
        <strain evidence="2 3">Berenice</strain>
    </source>
</reference>
<feature type="compositionally biased region" description="Basic and acidic residues" evidence="1">
    <location>
        <begin position="119"/>
        <end position="128"/>
    </location>
</feature>
<accession>A0A7J6XXK9</accession>
<comment type="caution">
    <text evidence="2">The sequence shown here is derived from an EMBL/GenBank/DDBJ whole genome shotgun (WGS) entry which is preliminary data.</text>
</comment>
<feature type="region of interest" description="Disordered" evidence="1">
    <location>
        <begin position="119"/>
        <end position="155"/>
    </location>
</feature>
<feature type="compositionally biased region" description="Polar residues" evidence="1">
    <location>
        <begin position="189"/>
        <end position="198"/>
    </location>
</feature>
<dbReference type="VEuPathDB" id="TriTrypDB:ECC02_007984"/>
<evidence type="ECO:0000313" key="2">
    <source>
        <dbReference type="EMBL" id="KAF5219053.1"/>
    </source>
</evidence>
<proteinExistence type="predicted"/>